<organism evidence="4 5">
    <name type="scientific">Cellulosimicrobium cellulans</name>
    <name type="common">Arthrobacter luteus</name>
    <dbReference type="NCBI Taxonomy" id="1710"/>
    <lineage>
        <taxon>Bacteria</taxon>
        <taxon>Bacillati</taxon>
        <taxon>Actinomycetota</taxon>
        <taxon>Actinomycetes</taxon>
        <taxon>Micrococcales</taxon>
        <taxon>Promicromonosporaceae</taxon>
        <taxon>Cellulosimicrobium</taxon>
    </lineage>
</organism>
<keyword evidence="3" id="KW-0472">Membrane</keyword>
<evidence type="ECO:0000256" key="3">
    <source>
        <dbReference type="SAM" id="Phobius"/>
    </source>
</evidence>
<dbReference type="KEGG" id="cceu:CBR64_05465"/>
<accession>A0A1Y0HSS7</accession>
<evidence type="ECO:0000313" key="5">
    <source>
        <dbReference type="Proteomes" id="UP000196228"/>
    </source>
</evidence>
<evidence type="ECO:0008006" key="6">
    <source>
        <dbReference type="Google" id="ProtNLM"/>
    </source>
</evidence>
<evidence type="ECO:0000256" key="2">
    <source>
        <dbReference type="SAM" id="MobiDB-lite"/>
    </source>
</evidence>
<dbReference type="Proteomes" id="UP000196228">
    <property type="component" value="Chromosome"/>
</dbReference>
<dbReference type="InterPro" id="IPR029050">
    <property type="entry name" value="Immunoprotect_excell_Ig-like"/>
</dbReference>
<reference evidence="4 5" key="1">
    <citation type="submission" date="2017-05" db="EMBL/GenBank/DDBJ databases">
        <authorList>
            <person name="Song R."/>
            <person name="Chenine A.L."/>
            <person name="Ruprecht R.M."/>
        </authorList>
    </citation>
    <scope>NUCLEOTIDE SEQUENCE [LARGE SCALE GENOMIC DNA]</scope>
    <source>
        <strain evidence="4 5">PSBB019</strain>
    </source>
</reference>
<feature type="region of interest" description="Disordered" evidence="2">
    <location>
        <begin position="1"/>
        <end position="39"/>
    </location>
</feature>
<dbReference type="Gene3D" id="2.60.40.1240">
    <property type="match status" value="1"/>
</dbReference>
<protein>
    <recommendedName>
        <fullName evidence="6">DUF4352 domain-containing protein</fullName>
    </recommendedName>
</protein>
<gene>
    <name evidence="4" type="ORF">CBR64_05465</name>
</gene>
<feature type="transmembrane region" description="Helical" evidence="3">
    <location>
        <begin position="46"/>
        <end position="70"/>
    </location>
</feature>
<dbReference type="EMBL" id="CP021383">
    <property type="protein sequence ID" value="ARU51020.1"/>
    <property type="molecule type" value="Genomic_DNA"/>
</dbReference>
<name>A0A1Y0HSS7_CELCE</name>
<sequence length="234" mass="23979">MVTEPTGATTSEVTATASADDAATAGDPAATAGDPAATARPRRADVVVTVVLLLLAVGVGAAVARVDAWWPTLTSTTTRGDVGEVVTAGPLRVRVDEVRTGTVLEDGFDTLTTGGVWVAVDLAVSGTTKEAGIEALELRDAEGRDHEASHRVSNSMMSTFVDPDVPEAGTVVVEVPARALDGDVVLRVLTEHDDADIDRPQAVAEIDLGRLDVPAADAVVEVLSPALVPGGWEG</sequence>
<dbReference type="AlphaFoldDB" id="A0A1Y0HSS7"/>
<evidence type="ECO:0000256" key="1">
    <source>
        <dbReference type="ARBA" id="ARBA00022729"/>
    </source>
</evidence>
<proteinExistence type="predicted"/>
<keyword evidence="3" id="KW-1133">Transmembrane helix</keyword>
<keyword evidence="3" id="KW-0812">Transmembrane</keyword>
<keyword evidence="1" id="KW-0732">Signal</keyword>
<evidence type="ECO:0000313" key="4">
    <source>
        <dbReference type="EMBL" id="ARU51020.1"/>
    </source>
</evidence>